<evidence type="ECO:0000313" key="1">
    <source>
        <dbReference type="EMBL" id="AGM11281.1"/>
    </source>
</evidence>
<evidence type="ECO:0000313" key="2">
    <source>
        <dbReference type="Proteomes" id="UP000203449"/>
    </source>
</evidence>
<dbReference type="Proteomes" id="UP000203449">
    <property type="component" value="Segment"/>
</dbReference>
<dbReference type="EMBL" id="KC292025">
    <property type="protein sequence ID" value="AGM11281.1"/>
    <property type="molecule type" value="Genomic_DNA"/>
</dbReference>
<name>R4TGC0_9CAUD</name>
<dbReference type="GeneID" id="16194212"/>
<dbReference type="RefSeq" id="YP_008058715.1">
    <property type="nucleotide sequence ID" value="NC_021322.1"/>
</dbReference>
<dbReference type="KEGG" id="vg:16194212"/>
<organism evidence="1 2">
    <name type="scientific">Haloarcula hispanica tailed virus 1</name>
    <dbReference type="NCBI Taxonomy" id="1273750"/>
    <lineage>
        <taxon>Viruses</taxon>
        <taxon>Duplodnaviria</taxon>
        <taxon>Heunggongvirae</taxon>
        <taxon>Uroviricota</taxon>
        <taxon>Caudoviricetes</taxon>
        <taxon>Madisaviridae</taxon>
        <taxon>Clampvirus</taxon>
        <taxon>Clampvirus italiense</taxon>
        <taxon>Clampvirus HHTV1</taxon>
    </lineage>
</organism>
<reference evidence="1 2" key="1">
    <citation type="submission" date="2012-12" db="EMBL/GenBank/DDBJ databases">
        <authorList>
            <person name="Sencilo A."/>
            <person name="Jacobs-Sera D."/>
            <person name="Russell D.A."/>
            <person name="Ko C."/>
            <person name="Atanasova N."/>
            <person name="Osterlund E."/>
            <person name="Oksanen H.M."/>
            <person name="Bamford D.H."/>
            <person name="Hatfull G.F."/>
            <person name="Roine E."/>
            <person name="Hendrix R.W."/>
        </authorList>
    </citation>
    <scope>NUCLEOTIDE SEQUENCE [LARGE SCALE GENOMIC DNA]</scope>
</reference>
<accession>R4TGC0</accession>
<sequence>MGDLNIEVDVPSRASSRWKQILGEGAEDAVDQLTTLAERHMRQEAPKGVGIPNVNMRSTIKSVTESRDPLRVSVAPRKKTSEGWPLHHAIIEGTSYTSGPPPLDPILAWAEAKITPDAGDTMREAAQNIRWAIFHDGHETFPNEFVDRSLDRWESRADQIAQDAVDDAFSSGGAV</sequence>
<protein>
    <submittedName>
        <fullName evidence="1">Uncharacterized protein</fullName>
    </submittedName>
</protein>
<keyword evidence="2" id="KW-1185">Reference proteome</keyword>
<proteinExistence type="predicted"/>
<gene>
    <name evidence="1" type="primary">25</name>
    <name evidence="1" type="ORF">HHTV1_25</name>
</gene>